<organism evidence="3 4">
    <name type="scientific">Salmo salar</name>
    <name type="common">Atlantic salmon</name>
    <dbReference type="NCBI Taxonomy" id="8030"/>
    <lineage>
        <taxon>Eukaryota</taxon>
        <taxon>Metazoa</taxon>
        <taxon>Chordata</taxon>
        <taxon>Craniata</taxon>
        <taxon>Vertebrata</taxon>
        <taxon>Euteleostomi</taxon>
        <taxon>Actinopterygii</taxon>
        <taxon>Neopterygii</taxon>
        <taxon>Teleostei</taxon>
        <taxon>Protacanthopterygii</taxon>
        <taxon>Salmoniformes</taxon>
        <taxon>Salmonidae</taxon>
        <taxon>Salmoninae</taxon>
        <taxon>Salmo</taxon>
    </lineage>
</organism>
<dbReference type="GeneID" id="106586518"/>
<reference evidence="4" key="1">
    <citation type="submission" date="2025-08" db="UniProtKB">
        <authorList>
            <consortium name="RefSeq"/>
        </authorList>
    </citation>
    <scope>IDENTIFICATION</scope>
</reference>
<feature type="compositionally biased region" description="Polar residues" evidence="1">
    <location>
        <begin position="306"/>
        <end position="319"/>
    </location>
</feature>
<feature type="domain" description="CUE" evidence="2">
    <location>
        <begin position="338"/>
        <end position="377"/>
    </location>
</feature>
<evidence type="ECO:0000259" key="2">
    <source>
        <dbReference type="PROSITE" id="PS51140"/>
    </source>
</evidence>
<name>A0A1S3PP33_SALSA</name>
<dbReference type="KEGG" id="sasa:106586518"/>
<dbReference type="RefSeq" id="XP_014029386.1">
    <property type="nucleotide sequence ID" value="XM_014173911.2"/>
</dbReference>
<dbReference type="PROSITE" id="PS51140">
    <property type="entry name" value="CUE"/>
    <property type="match status" value="1"/>
</dbReference>
<dbReference type="GO" id="GO:0043130">
    <property type="term" value="F:ubiquitin binding"/>
    <property type="evidence" value="ECO:0007669"/>
    <property type="project" value="InterPro"/>
</dbReference>
<dbReference type="OMA" id="HRRVNQA"/>
<feature type="compositionally biased region" description="Basic and acidic residues" evidence="1">
    <location>
        <begin position="323"/>
        <end position="333"/>
    </location>
</feature>
<dbReference type="PaxDb" id="8030-ENSSSAP00000055571"/>
<dbReference type="InterPro" id="IPR003892">
    <property type="entry name" value="CUE"/>
</dbReference>
<dbReference type="PANTHER" id="PTHR22529">
    <property type="entry name" value="EPITHELIAL-STROMAL INTERACTION PROTEIN 1"/>
    <property type="match status" value="1"/>
</dbReference>
<dbReference type="OrthoDB" id="10053624at2759"/>
<evidence type="ECO:0000313" key="4">
    <source>
        <dbReference type="RefSeq" id="XP_014029386.1"/>
    </source>
</evidence>
<dbReference type="AlphaFoldDB" id="A0A1S3PP33"/>
<dbReference type="Proteomes" id="UP001652741">
    <property type="component" value="Chromosome ssa25"/>
</dbReference>
<proteinExistence type="predicted"/>
<dbReference type="CTD" id="94240"/>
<feature type="compositionally biased region" description="Low complexity" evidence="1">
    <location>
        <begin position="52"/>
        <end position="61"/>
    </location>
</feature>
<keyword evidence="3" id="KW-1185">Reference proteome</keyword>
<dbReference type="PANTHER" id="PTHR22529:SF1">
    <property type="entry name" value="EPITHELIAL-STROMAL INTERACTION PROTEIN 1"/>
    <property type="match status" value="1"/>
</dbReference>
<accession>A0A1S3PP33</accession>
<feature type="region of interest" description="Disordered" evidence="1">
    <location>
        <begin position="1"/>
        <end position="111"/>
    </location>
</feature>
<feature type="compositionally biased region" description="Basic and acidic residues" evidence="1">
    <location>
        <begin position="222"/>
        <end position="252"/>
    </location>
</feature>
<feature type="compositionally biased region" description="Basic and acidic residues" evidence="1">
    <location>
        <begin position="138"/>
        <end position="189"/>
    </location>
</feature>
<gene>
    <name evidence="4" type="primary">epsti1</name>
</gene>
<feature type="region of interest" description="Disordered" evidence="1">
    <location>
        <begin position="136"/>
        <end position="266"/>
    </location>
</feature>
<sequence>MDDQGHYSNNRINYTNSGVNRRTNRQSGNNAWQEPGDSNPDVNANAPVHANTDPQTQQDPTQPRHSDGFTMIPPIESRRSKLQMMGQKEEEDLQRWKEANRPGPVQLAPERLGGAVSLAEARERQLLELRRSKLQKQLRKEEMDRQRKQAEEEENDRMKAKQREKAERLEEKREQEERQRREVLQQDHLRKTKQFLQRVERSDAAPVAVTSASHTSPWARAQEYRAERREEENTALQLKKEEQRMKSEALEEKENDQEEERRRELRRGRSAFLDRLQGGATEVAGGQVELQRPPVAMEEDRKDWQTHSQTSRPQDTFTSLEPDPEHSTSDWREETNPDFEWVVMKLQNSFPFCERPFLEDIVIQCNGDYQQAYDLLI</sequence>
<feature type="region of interest" description="Disordered" evidence="1">
    <location>
        <begin position="298"/>
        <end position="333"/>
    </location>
</feature>
<dbReference type="STRING" id="8030.ENSSSAP00000055571"/>
<protein>
    <submittedName>
        <fullName evidence="4">Epithelial-stromal interaction protein 1 isoform X1</fullName>
    </submittedName>
</protein>
<feature type="compositionally biased region" description="Polar residues" evidence="1">
    <location>
        <begin position="1"/>
        <end position="32"/>
    </location>
</feature>
<evidence type="ECO:0000313" key="3">
    <source>
        <dbReference type="Proteomes" id="UP001652741"/>
    </source>
</evidence>
<evidence type="ECO:0000256" key="1">
    <source>
        <dbReference type="SAM" id="MobiDB-lite"/>
    </source>
</evidence>
<dbReference type="InterPro" id="IPR026185">
    <property type="entry name" value="EPSTI1"/>
</dbReference>